<sequence length="74" mass="8785">MNVRLTSKEKWQLEQLLDILNNPYESIAKRRLAKTKFDVIYHRAVERSADEENIEIEKNNMAVCMYEGERNPSN</sequence>
<dbReference type="EMBL" id="AVBF01000014">
    <property type="protein sequence ID" value="KGP73385.1"/>
    <property type="molecule type" value="Genomic_DNA"/>
</dbReference>
<evidence type="ECO:0000313" key="1">
    <source>
        <dbReference type="EMBL" id="KGP73385.1"/>
    </source>
</evidence>
<name>A0A0A2TVU8_9BACI</name>
<dbReference type="STRING" id="1385514.N782_05695"/>
<organism evidence="1 2">
    <name type="scientific">Pontibacillus yanchengensis Y32</name>
    <dbReference type="NCBI Taxonomy" id="1385514"/>
    <lineage>
        <taxon>Bacteria</taxon>
        <taxon>Bacillati</taxon>
        <taxon>Bacillota</taxon>
        <taxon>Bacilli</taxon>
        <taxon>Bacillales</taxon>
        <taxon>Bacillaceae</taxon>
        <taxon>Pontibacillus</taxon>
    </lineage>
</organism>
<protein>
    <submittedName>
        <fullName evidence="1">Uncharacterized protein</fullName>
    </submittedName>
</protein>
<keyword evidence="2" id="KW-1185">Reference proteome</keyword>
<dbReference type="AlphaFoldDB" id="A0A0A2TVU8"/>
<reference evidence="1 2" key="1">
    <citation type="journal article" date="2015" name="Stand. Genomic Sci.">
        <title>High quality draft genome sequence of the moderately halophilic bacterium Pontibacillus yanchengensis Y32(T) and comparison among Pontibacillus genomes.</title>
        <authorList>
            <person name="Huang J."/>
            <person name="Qiao Z.X."/>
            <person name="Tang J.W."/>
            <person name="Wang G."/>
        </authorList>
    </citation>
    <scope>NUCLEOTIDE SEQUENCE [LARGE SCALE GENOMIC DNA]</scope>
    <source>
        <strain evidence="1 2">Y32</strain>
    </source>
</reference>
<proteinExistence type="predicted"/>
<gene>
    <name evidence="1" type="ORF">N782_05695</name>
</gene>
<dbReference type="RefSeq" id="WP_036817912.1">
    <property type="nucleotide sequence ID" value="NZ_AVBF01000014.1"/>
</dbReference>
<dbReference type="eggNOG" id="ENOG5030CEC">
    <property type="taxonomic scope" value="Bacteria"/>
</dbReference>
<comment type="caution">
    <text evidence="1">The sequence shown here is derived from an EMBL/GenBank/DDBJ whole genome shotgun (WGS) entry which is preliminary data.</text>
</comment>
<evidence type="ECO:0000313" key="2">
    <source>
        <dbReference type="Proteomes" id="UP000030147"/>
    </source>
</evidence>
<accession>A0A0A2TVU8</accession>
<dbReference type="OrthoDB" id="2691944at2"/>
<dbReference type="Proteomes" id="UP000030147">
    <property type="component" value="Unassembled WGS sequence"/>
</dbReference>